<gene>
    <name evidence="8" type="ORF">N7539_005862</name>
</gene>
<evidence type="ECO:0000256" key="1">
    <source>
        <dbReference type="ARBA" id="ARBA00001974"/>
    </source>
</evidence>
<dbReference type="GeneID" id="81625713"/>
<keyword evidence="4 6" id="KW-0274">FAD</keyword>
<dbReference type="InterPro" id="IPR023209">
    <property type="entry name" value="DAO"/>
</dbReference>
<evidence type="ECO:0000313" key="9">
    <source>
        <dbReference type="Proteomes" id="UP001148312"/>
    </source>
</evidence>
<dbReference type="GO" id="GO:0005737">
    <property type="term" value="C:cytoplasm"/>
    <property type="evidence" value="ECO:0007669"/>
    <property type="project" value="TreeGrafter"/>
</dbReference>
<dbReference type="Gene3D" id="3.30.9.10">
    <property type="entry name" value="D-Amino Acid Oxidase, subunit A, domain 2"/>
    <property type="match status" value="1"/>
</dbReference>
<reference evidence="8" key="1">
    <citation type="submission" date="2022-12" db="EMBL/GenBank/DDBJ databases">
        <authorList>
            <person name="Petersen C."/>
        </authorList>
    </citation>
    <scope>NUCLEOTIDE SEQUENCE</scope>
    <source>
        <strain evidence="8">IBT 30728</strain>
    </source>
</reference>
<proteinExistence type="inferred from homology"/>
<dbReference type="PIRSF" id="PIRSF000189">
    <property type="entry name" value="D-aa_oxidase"/>
    <property type="match status" value="1"/>
</dbReference>
<dbReference type="Proteomes" id="UP001148312">
    <property type="component" value="Unassembled WGS sequence"/>
</dbReference>
<dbReference type="GO" id="GO:0071949">
    <property type="term" value="F:FAD binding"/>
    <property type="evidence" value="ECO:0007669"/>
    <property type="project" value="InterPro"/>
</dbReference>
<dbReference type="PANTHER" id="PTHR11530">
    <property type="entry name" value="D-AMINO ACID OXIDASE"/>
    <property type="match status" value="1"/>
</dbReference>
<feature type="binding site" evidence="6">
    <location>
        <position position="197"/>
    </location>
    <ligand>
        <name>FAD</name>
        <dbReference type="ChEBI" id="CHEBI:57692"/>
    </ligand>
</feature>
<comment type="caution">
    <text evidence="8">The sequence shown here is derived from an EMBL/GenBank/DDBJ whole genome shotgun (WGS) entry which is preliminary data.</text>
</comment>
<evidence type="ECO:0000256" key="3">
    <source>
        <dbReference type="ARBA" id="ARBA00022630"/>
    </source>
</evidence>
<dbReference type="SUPFAM" id="SSF51971">
    <property type="entry name" value="Nucleotide-binding domain"/>
    <property type="match status" value="1"/>
</dbReference>
<feature type="binding site" evidence="6">
    <location>
        <position position="308"/>
    </location>
    <ligand>
        <name>D-dopa</name>
        <dbReference type="ChEBI" id="CHEBI:149689"/>
    </ligand>
</feature>
<keyword evidence="3" id="KW-0285">Flavoprotein</keyword>
<reference evidence="8" key="2">
    <citation type="journal article" date="2023" name="IMA Fungus">
        <title>Comparative genomic study of the Penicillium genus elucidates a diverse pangenome and 15 lateral gene transfer events.</title>
        <authorList>
            <person name="Petersen C."/>
            <person name="Sorensen T."/>
            <person name="Nielsen M.R."/>
            <person name="Sondergaard T.E."/>
            <person name="Sorensen J.L."/>
            <person name="Fitzpatrick D.A."/>
            <person name="Frisvad J.C."/>
            <person name="Nielsen K.L."/>
        </authorList>
    </citation>
    <scope>NUCLEOTIDE SEQUENCE</scope>
    <source>
        <strain evidence="8">IBT 30728</strain>
    </source>
</reference>
<accession>A0A9W9X598</accession>
<feature type="binding site" evidence="6">
    <location>
        <position position="244"/>
    </location>
    <ligand>
        <name>D-dopa</name>
        <dbReference type="ChEBI" id="CHEBI:149689"/>
    </ligand>
</feature>
<evidence type="ECO:0000256" key="4">
    <source>
        <dbReference type="ARBA" id="ARBA00022827"/>
    </source>
</evidence>
<dbReference type="Pfam" id="PF01266">
    <property type="entry name" value="DAO"/>
    <property type="match status" value="1"/>
</dbReference>
<comment type="cofactor">
    <cofactor evidence="1 6">
        <name>FAD</name>
        <dbReference type="ChEBI" id="CHEBI:57692"/>
    </cofactor>
</comment>
<evidence type="ECO:0000256" key="6">
    <source>
        <dbReference type="PIRSR" id="PIRSR000189-1"/>
    </source>
</evidence>
<dbReference type="Gene3D" id="3.40.50.720">
    <property type="entry name" value="NAD(P)-binding Rossmann-like Domain"/>
    <property type="match status" value="1"/>
</dbReference>
<evidence type="ECO:0000256" key="2">
    <source>
        <dbReference type="ARBA" id="ARBA00006730"/>
    </source>
</evidence>
<protein>
    <submittedName>
        <fullName evidence="8">D-amino-acid oxidase</fullName>
    </submittedName>
</protein>
<keyword evidence="9" id="KW-1185">Reference proteome</keyword>
<feature type="domain" description="FAD dependent oxidoreductase" evidence="7">
    <location>
        <begin position="5"/>
        <end position="351"/>
    </location>
</feature>
<dbReference type="SUPFAM" id="SSF54373">
    <property type="entry name" value="FAD-linked reductases, C-terminal domain"/>
    <property type="match status" value="1"/>
</dbReference>
<dbReference type="EMBL" id="JAPWDQ010000006">
    <property type="protein sequence ID" value="KAJ5484066.1"/>
    <property type="molecule type" value="Genomic_DNA"/>
</dbReference>
<evidence type="ECO:0000259" key="7">
    <source>
        <dbReference type="Pfam" id="PF01266"/>
    </source>
</evidence>
<name>A0A9W9X598_9EURO</name>
<evidence type="ECO:0000313" key="8">
    <source>
        <dbReference type="EMBL" id="KAJ5484066.1"/>
    </source>
</evidence>
<comment type="similarity">
    <text evidence="2">Belongs to the DAMOX/DASOX family.</text>
</comment>
<dbReference type="RefSeq" id="XP_056789336.1">
    <property type="nucleotide sequence ID" value="XM_056935464.1"/>
</dbReference>
<dbReference type="InterPro" id="IPR006076">
    <property type="entry name" value="FAD-dep_OxRdtase"/>
</dbReference>
<sequence>MPSNKIVVVGAGVTGLTTALLLSKDSSNDVTVIAKHMPGDTDIEYASPWAGASYLPFGAKGSQNAEYEQATWPPLRDLARNNPESGIHFQDITVQNRLKDQQTVTGKWAAELTSSSPWFKDLMPNFRNLPADQLPPGIDNAQTFTSVCINPAIYLPWLVTQCMKGGCVLKRAVLSHIADAADAHHSGVKADVVVNCTGLGSRTLGGVTDGQVHPIRGQILMVRNDPGSMTTISGSDDGSEEVAYIFPRAAGGGTIIGGTYQKDNWDPLPDPNFANRIMQRALKLDPRLVKPGQGVEGLDVIRHGVGLRPGRTDGVRIEKDQVNGVKIVHNYGHGGFGYQVSWSCAEKAARLVSETLLQKDRAKL</sequence>
<dbReference type="PANTHER" id="PTHR11530:SF16">
    <property type="entry name" value="D-AMINO ACID OXIDASE (AFU_ORTHOLOGUE AFUA_5G11290)"/>
    <property type="match status" value="1"/>
</dbReference>
<dbReference type="GO" id="GO:0019478">
    <property type="term" value="P:D-amino acid catabolic process"/>
    <property type="evidence" value="ECO:0007669"/>
    <property type="project" value="TreeGrafter"/>
</dbReference>
<dbReference type="GO" id="GO:0003884">
    <property type="term" value="F:D-amino-acid oxidase activity"/>
    <property type="evidence" value="ECO:0007669"/>
    <property type="project" value="InterPro"/>
</dbReference>
<keyword evidence="5" id="KW-0560">Oxidoreductase</keyword>
<dbReference type="AlphaFoldDB" id="A0A9W9X598"/>
<evidence type="ECO:0000256" key="5">
    <source>
        <dbReference type="ARBA" id="ARBA00023002"/>
    </source>
</evidence>
<feature type="binding site" evidence="6">
    <location>
        <position position="335"/>
    </location>
    <ligand>
        <name>D-dopa</name>
        <dbReference type="ChEBI" id="CHEBI:149689"/>
    </ligand>
</feature>
<organism evidence="8 9">
    <name type="scientific">Penicillium diatomitis</name>
    <dbReference type="NCBI Taxonomy" id="2819901"/>
    <lineage>
        <taxon>Eukaryota</taxon>
        <taxon>Fungi</taxon>
        <taxon>Dikarya</taxon>
        <taxon>Ascomycota</taxon>
        <taxon>Pezizomycotina</taxon>
        <taxon>Eurotiomycetes</taxon>
        <taxon>Eurotiomycetidae</taxon>
        <taxon>Eurotiales</taxon>
        <taxon>Aspergillaceae</taxon>
        <taxon>Penicillium</taxon>
    </lineage>
</organism>